<dbReference type="PROSITE" id="PS50173">
    <property type="entry name" value="UMUC"/>
    <property type="match status" value="1"/>
</dbReference>
<proteinExistence type="inferred from homology"/>
<dbReference type="HAMAP" id="MF_01113">
    <property type="entry name" value="DNApol_IV"/>
    <property type="match status" value="1"/>
</dbReference>
<keyword evidence="3" id="KW-0460">Magnesium</keyword>
<keyword evidence="3" id="KW-0479">Metal-binding</keyword>
<feature type="active site" evidence="3">
    <location>
        <position position="114"/>
    </location>
</feature>
<keyword evidence="3" id="KW-0238">DNA-binding</keyword>
<comment type="catalytic activity">
    <reaction evidence="3">
        <text>DNA(n) + a 2'-deoxyribonucleoside 5'-triphosphate = DNA(n+1) + diphosphate</text>
        <dbReference type="Rhea" id="RHEA:22508"/>
        <dbReference type="Rhea" id="RHEA-COMP:17339"/>
        <dbReference type="Rhea" id="RHEA-COMP:17340"/>
        <dbReference type="ChEBI" id="CHEBI:33019"/>
        <dbReference type="ChEBI" id="CHEBI:61560"/>
        <dbReference type="ChEBI" id="CHEBI:173112"/>
        <dbReference type="EC" id="2.7.7.7"/>
    </reaction>
</comment>
<dbReference type="InterPro" id="IPR017961">
    <property type="entry name" value="DNA_pol_Y-fam_little_finger"/>
</dbReference>
<dbReference type="GO" id="GO:0003887">
    <property type="term" value="F:DNA-directed DNA polymerase activity"/>
    <property type="evidence" value="ECO:0007669"/>
    <property type="project" value="UniProtKB-UniRule"/>
</dbReference>
<evidence type="ECO:0000256" key="1">
    <source>
        <dbReference type="ARBA" id="ARBA00010945"/>
    </source>
</evidence>
<dbReference type="CDD" id="cd03586">
    <property type="entry name" value="PolY_Pol_IV_kappa"/>
    <property type="match status" value="1"/>
</dbReference>
<dbReference type="Gene3D" id="1.10.150.20">
    <property type="entry name" value="5' to 3' exonuclease, C-terminal subdomain"/>
    <property type="match status" value="1"/>
</dbReference>
<dbReference type="SUPFAM" id="SSF100879">
    <property type="entry name" value="Lesion bypass DNA polymerase (Y-family), little finger domain"/>
    <property type="match status" value="1"/>
</dbReference>
<evidence type="ECO:0000313" key="6">
    <source>
        <dbReference type="Proteomes" id="UP000199208"/>
    </source>
</evidence>
<keyword evidence="3" id="KW-0808">Transferase</keyword>
<dbReference type="GO" id="GO:0009432">
    <property type="term" value="P:SOS response"/>
    <property type="evidence" value="ECO:0007669"/>
    <property type="project" value="TreeGrafter"/>
</dbReference>
<dbReference type="InterPro" id="IPR050116">
    <property type="entry name" value="DNA_polymerase-Y"/>
</dbReference>
<evidence type="ECO:0000259" key="4">
    <source>
        <dbReference type="PROSITE" id="PS50173"/>
    </source>
</evidence>
<dbReference type="OrthoDB" id="9808813at2"/>
<dbReference type="GO" id="GO:0006281">
    <property type="term" value="P:DNA repair"/>
    <property type="evidence" value="ECO:0007669"/>
    <property type="project" value="UniProtKB-UniRule"/>
</dbReference>
<feature type="binding site" evidence="3">
    <location>
        <position position="11"/>
    </location>
    <ligand>
        <name>Mg(2+)</name>
        <dbReference type="ChEBI" id="CHEBI:18420"/>
    </ligand>
</feature>
<dbReference type="InterPro" id="IPR043502">
    <property type="entry name" value="DNA/RNA_pol_sf"/>
</dbReference>
<keyword evidence="3" id="KW-0227">DNA damage</keyword>
<keyword evidence="3" id="KW-0548">Nucleotidyltransferase</keyword>
<dbReference type="Pfam" id="PF11798">
    <property type="entry name" value="IMS_HHH"/>
    <property type="match status" value="1"/>
</dbReference>
<feature type="domain" description="UmuC" evidence="4">
    <location>
        <begin position="7"/>
        <end position="195"/>
    </location>
</feature>
<dbReference type="GO" id="GO:0003684">
    <property type="term" value="F:damaged DNA binding"/>
    <property type="evidence" value="ECO:0007669"/>
    <property type="project" value="InterPro"/>
</dbReference>
<gene>
    <name evidence="3" type="primary">dinB</name>
    <name evidence="5" type="ORF">SAMN03080599_00842</name>
</gene>
<dbReference type="Pfam" id="PF00817">
    <property type="entry name" value="IMS"/>
    <property type="match status" value="1"/>
</dbReference>
<evidence type="ECO:0000256" key="3">
    <source>
        <dbReference type="HAMAP-Rule" id="MF_01113"/>
    </source>
</evidence>
<dbReference type="PANTHER" id="PTHR11076">
    <property type="entry name" value="DNA REPAIR POLYMERASE UMUC / TRANSFERASE FAMILY MEMBER"/>
    <property type="match status" value="1"/>
</dbReference>
<dbReference type="GO" id="GO:0000287">
    <property type="term" value="F:magnesium ion binding"/>
    <property type="evidence" value="ECO:0007669"/>
    <property type="project" value="UniProtKB-UniRule"/>
</dbReference>
<dbReference type="Proteomes" id="UP000199208">
    <property type="component" value="Unassembled WGS sequence"/>
</dbReference>
<dbReference type="InterPro" id="IPR001126">
    <property type="entry name" value="UmuC"/>
</dbReference>
<comment type="function">
    <text evidence="3">Poorly processive, error-prone DNA polymerase involved in untargeted mutagenesis. Copies undamaged DNA at stalled replication forks, which arise in vivo from mismatched or misaligned primer ends. These misaligned primers can be extended by PolIV. Exhibits no 3'-5' exonuclease (proofreading) activity. May be involved in translesional synthesis, in conjunction with the beta clamp from PolIII.</text>
</comment>
<dbReference type="GO" id="GO:0042276">
    <property type="term" value="P:error-prone translesion synthesis"/>
    <property type="evidence" value="ECO:0007669"/>
    <property type="project" value="TreeGrafter"/>
</dbReference>
<dbReference type="InterPro" id="IPR024728">
    <property type="entry name" value="PolY_HhH_motif"/>
</dbReference>
<dbReference type="EC" id="2.7.7.7" evidence="3"/>
<dbReference type="EMBL" id="FMWL01000003">
    <property type="protein sequence ID" value="SCZ77644.1"/>
    <property type="molecule type" value="Genomic_DNA"/>
</dbReference>
<dbReference type="InterPro" id="IPR043128">
    <property type="entry name" value="Rev_trsase/Diguanyl_cyclase"/>
</dbReference>
<comment type="subunit">
    <text evidence="3">Monomer.</text>
</comment>
<keyword evidence="3" id="KW-0963">Cytoplasm</keyword>
<dbReference type="GO" id="GO:0005829">
    <property type="term" value="C:cytosol"/>
    <property type="evidence" value="ECO:0007669"/>
    <property type="project" value="TreeGrafter"/>
</dbReference>
<keyword evidence="3" id="KW-0239">DNA-directed DNA polymerase</keyword>
<comment type="subcellular location">
    <subcellularLocation>
        <location evidence="3">Cytoplasm</location>
    </subcellularLocation>
</comment>
<feature type="site" description="Substrate discrimination" evidence="3">
    <location>
        <position position="16"/>
    </location>
</feature>
<dbReference type="SUPFAM" id="SSF56672">
    <property type="entry name" value="DNA/RNA polymerases"/>
    <property type="match status" value="1"/>
</dbReference>
<protein>
    <recommendedName>
        <fullName evidence="3">DNA polymerase IV</fullName>
        <shortName evidence="3">Pol IV</shortName>
        <ecNumber evidence="3">2.7.7.7</ecNumber>
    </recommendedName>
</protein>
<reference evidence="5 6" key="1">
    <citation type="submission" date="2016-10" db="EMBL/GenBank/DDBJ databases">
        <authorList>
            <person name="de Groot N.N."/>
        </authorList>
    </citation>
    <scope>NUCLEOTIDE SEQUENCE [LARGE SCALE GENOMIC DNA]</scope>
    <source>
        <strain evidence="5 6">DSM 2784</strain>
    </source>
</reference>
<dbReference type="InterPro" id="IPR036775">
    <property type="entry name" value="DNA_pol_Y-fam_lit_finger_sf"/>
</dbReference>
<dbReference type="RefSeq" id="WP_092589642.1">
    <property type="nucleotide sequence ID" value="NZ_FMWL01000003.1"/>
</dbReference>
<name>A0A1G5RU76_9FIRM</name>
<keyword evidence="2 3" id="KW-0515">Mutator protein</keyword>
<evidence type="ECO:0000256" key="2">
    <source>
        <dbReference type="ARBA" id="ARBA00022457"/>
    </source>
</evidence>
<accession>A0A1G5RU76</accession>
<dbReference type="PANTHER" id="PTHR11076:SF33">
    <property type="entry name" value="DNA POLYMERASE KAPPA"/>
    <property type="match status" value="1"/>
</dbReference>
<dbReference type="Gene3D" id="3.30.70.270">
    <property type="match status" value="1"/>
</dbReference>
<dbReference type="Pfam" id="PF11799">
    <property type="entry name" value="IMS_C"/>
    <property type="match status" value="1"/>
</dbReference>
<keyword evidence="3" id="KW-0234">DNA repair</keyword>
<comment type="similarity">
    <text evidence="1 3">Belongs to the DNA polymerase type-Y family.</text>
</comment>
<feature type="binding site" evidence="3">
    <location>
        <position position="113"/>
    </location>
    <ligand>
        <name>Mg(2+)</name>
        <dbReference type="ChEBI" id="CHEBI:18420"/>
    </ligand>
</feature>
<evidence type="ECO:0000313" key="5">
    <source>
        <dbReference type="EMBL" id="SCZ77644.1"/>
    </source>
</evidence>
<organism evidence="5 6">
    <name type="scientific">Acidaminobacter hydrogenoformans DSM 2784</name>
    <dbReference type="NCBI Taxonomy" id="1120920"/>
    <lineage>
        <taxon>Bacteria</taxon>
        <taxon>Bacillati</taxon>
        <taxon>Bacillota</taxon>
        <taxon>Clostridia</taxon>
        <taxon>Peptostreptococcales</taxon>
        <taxon>Acidaminobacteraceae</taxon>
        <taxon>Acidaminobacter</taxon>
    </lineage>
</organism>
<dbReference type="AlphaFoldDB" id="A0A1G5RU76"/>
<sequence>MSASRIVFHVDVNSAYLSWEAAYRLQMGDTLDLRSIPSAVGGDVTKRRGIILAKSIPAKAYNIQTGESVGAALLKCPSLVLVRPTYGLYIRCHRAMLALLREYSPRVQVFSIDECFLEMTDVRLGGRSPVEVAHEIRNRIRTELGFTVNIGISINKLLAKVASDFRKPDQVHTLYPEEIEEKMWPLPVGDLFMVGRATREKLDRMGIRTIGELARFDRTLLRIRFKKHGDVIWSYANGIDSAGMLESEHDGVKGIGNSTTIPFDVDDPKIARLYLLSLSEMVGMRLRDKGLTYGLVSVSIRHSDFEHFSHQKKLLYRSDSTDDLYREACSLFDALWTGVPLRHVGVRISDLSPKTAQQLSFFDHPRALARSALDKTIDDLRLKYGNSVIQRGSFLHTGVQPVMGGVGDEDYPMMRSAL</sequence>
<keyword evidence="3" id="KW-0235">DNA replication</keyword>
<dbReference type="GO" id="GO:0006261">
    <property type="term" value="P:DNA-templated DNA replication"/>
    <property type="evidence" value="ECO:0007669"/>
    <property type="project" value="UniProtKB-UniRule"/>
</dbReference>
<dbReference type="Gene3D" id="3.40.1170.60">
    <property type="match status" value="1"/>
</dbReference>
<dbReference type="InterPro" id="IPR022880">
    <property type="entry name" value="DNApol_IV"/>
</dbReference>
<dbReference type="Gene3D" id="3.30.1490.100">
    <property type="entry name" value="DNA polymerase, Y-family, little finger domain"/>
    <property type="match status" value="1"/>
</dbReference>
<dbReference type="STRING" id="1120920.SAMN03080599_00842"/>
<keyword evidence="6" id="KW-1185">Reference proteome</keyword>
<comment type="cofactor">
    <cofactor evidence="3">
        <name>Mg(2+)</name>
        <dbReference type="ChEBI" id="CHEBI:18420"/>
    </cofactor>
    <text evidence="3">Binds 2 magnesium ions per subunit.</text>
</comment>